<accession>I0H1D8</accession>
<dbReference type="STRING" id="512565.AMIS_16050"/>
<evidence type="ECO:0000256" key="8">
    <source>
        <dbReference type="ARBA" id="ARBA00029586"/>
    </source>
</evidence>
<keyword evidence="5" id="KW-0408">Iron</keyword>
<evidence type="ECO:0000256" key="4">
    <source>
        <dbReference type="ARBA" id="ARBA00022723"/>
    </source>
</evidence>
<feature type="compositionally biased region" description="Gly residues" evidence="9">
    <location>
        <begin position="72"/>
        <end position="83"/>
    </location>
</feature>
<dbReference type="GO" id="GO:0046872">
    <property type="term" value="F:metal ion binding"/>
    <property type="evidence" value="ECO:0007669"/>
    <property type="project" value="UniProtKB-KW"/>
</dbReference>
<dbReference type="InterPro" id="IPR014349">
    <property type="entry name" value="Rieske_Fe-S_prot"/>
</dbReference>
<keyword evidence="13" id="KW-1185">Reference proteome</keyword>
<keyword evidence="4" id="KW-0479">Metal-binding</keyword>
<evidence type="ECO:0000256" key="7">
    <source>
        <dbReference type="ARBA" id="ARBA00023157"/>
    </source>
</evidence>
<keyword evidence="3" id="KW-0001">2Fe-2S</keyword>
<sequence length="178" mass="17576">MTDVQTRTEAETTHQCASTGTTSTRRCILVGAGALGATAVLAACGTDGTGTNPNGSDFDANPAPAGSTAAGAEGGGDSGDTGGGAEVLVAASKVTVGGGVITDKLVVTQPTEGTFKAFSKVCTHQGCEVSEIKDGQIICRCHNSFFSVKDGAPTSGPAQQPLAETKVELDGDNVVVSA</sequence>
<dbReference type="KEGG" id="ams:AMIS_16050"/>
<dbReference type="GO" id="GO:0051537">
    <property type="term" value="F:2 iron, 2 sulfur cluster binding"/>
    <property type="evidence" value="ECO:0007669"/>
    <property type="project" value="UniProtKB-KW"/>
</dbReference>
<name>I0H1D8_ACTM4</name>
<feature type="signal peptide" evidence="10">
    <location>
        <begin position="1"/>
        <end position="42"/>
    </location>
</feature>
<dbReference type="PROSITE" id="PS51296">
    <property type="entry name" value="RIESKE"/>
    <property type="match status" value="1"/>
</dbReference>
<evidence type="ECO:0000259" key="11">
    <source>
        <dbReference type="PROSITE" id="PS51296"/>
    </source>
</evidence>
<organism evidence="12 13">
    <name type="scientific">Actinoplanes missouriensis (strain ATCC 14538 / DSM 43046 / CBS 188.64 / JCM 3121 / NBRC 102363 / NCIMB 12654 / NRRL B-3342 / UNCC 431)</name>
    <dbReference type="NCBI Taxonomy" id="512565"/>
    <lineage>
        <taxon>Bacteria</taxon>
        <taxon>Bacillati</taxon>
        <taxon>Actinomycetota</taxon>
        <taxon>Actinomycetes</taxon>
        <taxon>Micromonosporales</taxon>
        <taxon>Micromonosporaceae</taxon>
        <taxon>Actinoplanes</taxon>
    </lineage>
</organism>
<dbReference type="SUPFAM" id="SSF50022">
    <property type="entry name" value="ISP domain"/>
    <property type="match status" value="1"/>
</dbReference>
<dbReference type="RefSeq" id="WP_014441722.1">
    <property type="nucleotide sequence ID" value="NC_017093.1"/>
</dbReference>
<evidence type="ECO:0000256" key="2">
    <source>
        <dbReference type="ARBA" id="ARBA00015816"/>
    </source>
</evidence>
<dbReference type="CDD" id="cd03467">
    <property type="entry name" value="Rieske"/>
    <property type="match status" value="1"/>
</dbReference>
<keyword evidence="10" id="KW-0732">Signal</keyword>
<comment type="function">
    <text evidence="1">Iron-sulfur subunit of the cytochrome bc1 complex, an essential component of the respiratory electron transport chain required for ATP synthesis. The bc1 complex catalyzes the oxidation of menaquinol and the reduction of cytochrome c in the respiratory chain. The bc1 complex operates through a Q-cycle mechanism that couples electron transfer to generation of the proton gradient that drives ATP synthesis.</text>
</comment>
<gene>
    <name evidence="12" type="ordered locus">AMIS_16050</name>
</gene>
<evidence type="ECO:0000256" key="1">
    <source>
        <dbReference type="ARBA" id="ARBA00002494"/>
    </source>
</evidence>
<evidence type="ECO:0000256" key="10">
    <source>
        <dbReference type="SAM" id="SignalP"/>
    </source>
</evidence>
<dbReference type="EMBL" id="AP012319">
    <property type="protein sequence ID" value="BAL86825.1"/>
    <property type="molecule type" value="Genomic_DNA"/>
</dbReference>
<keyword evidence="6" id="KW-0411">Iron-sulfur</keyword>
<dbReference type="PANTHER" id="PTHR10134">
    <property type="entry name" value="CYTOCHROME B-C1 COMPLEX SUBUNIT RIESKE, MITOCHONDRIAL"/>
    <property type="match status" value="1"/>
</dbReference>
<evidence type="ECO:0000313" key="12">
    <source>
        <dbReference type="EMBL" id="BAL86825.1"/>
    </source>
</evidence>
<proteinExistence type="predicted"/>
<keyword evidence="7" id="KW-1015">Disulfide bond</keyword>
<dbReference type="InterPro" id="IPR036922">
    <property type="entry name" value="Rieske_2Fe-2S_sf"/>
</dbReference>
<evidence type="ECO:0000256" key="5">
    <source>
        <dbReference type="ARBA" id="ARBA00023004"/>
    </source>
</evidence>
<dbReference type="PATRIC" id="fig|512565.3.peg.1617"/>
<reference evidence="12 13" key="1">
    <citation type="submission" date="2012-02" db="EMBL/GenBank/DDBJ databases">
        <title>Complete genome sequence of Actinoplanes missouriensis 431 (= NBRC 102363).</title>
        <authorList>
            <person name="Ohnishi Y."/>
            <person name="Ishikawa J."/>
            <person name="Sekine M."/>
            <person name="Hosoyama A."/>
            <person name="Harada T."/>
            <person name="Narita H."/>
            <person name="Hata T."/>
            <person name="Konno Y."/>
            <person name="Tutikane K."/>
            <person name="Fujita N."/>
            <person name="Horinouchi S."/>
            <person name="Hayakawa M."/>
        </authorList>
    </citation>
    <scope>NUCLEOTIDE SEQUENCE [LARGE SCALE GENOMIC DNA]</scope>
    <source>
        <strain evidence="13">ATCC 14538 / DSM 43046 / CBS 188.64 / JCM 3121 / NBRC 102363 / NCIMB 12654 / NRRL B-3342 / UNCC 431</strain>
    </source>
</reference>
<dbReference type="OrthoDB" id="25106at2"/>
<dbReference type="Gene3D" id="2.102.10.10">
    <property type="entry name" value="Rieske [2Fe-2S] iron-sulphur domain"/>
    <property type="match status" value="1"/>
</dbReference>
<dbReference type="HOGENOM" id="CLU_055690_1_4_11"/>
<dbReference type="InterPro" id="IPR017941">
    <property type="entry name" value="Rieske_2Fe-2S"/>
</dbReference>
<feature type="compositionally biased region" description="Low complexity" evidence="9">
    <location>
        <begin position="62"/>
        <end position="71"/>
    </location>
</feature>
<dbReference type="GO" id="GO:0004497">
    <property type="term" value="F:monooxygenase activity"/>
    <property type="evidence" value="ECO:0007669"/>
    <property type="project" value="UniProtKB-ARBA"/>
</dbReference>
<evidence type="ECO:0000256" key="9">
    <source>
        <dbReference type="SAM" id="MobiDB-lite"/>
    </source>
</evidence>
<dbReference type="AlphaFoldDB" id="I0H1D8"/>
<feature type="region of interest" description="Disordered" evidence="9">
    <location>
        <begin position="53"/>
        <end position="83"/>
    </location>
</feature>
<evidence type="ECO:0000256" key="3">
    <source>
        <dbReference type="ARBA" id="ARBA00022714"/>
    </source>
</evidence>
<dbReference type="GO" id="GO:0016705">
    <property type="term" value="F:oxidoreductase activity, acting on paired donors, with incorporation or reduction of molecular oxygen"/>
    <property type="evidence" value="ECO:0007669"/>
    <property type="project" value="UniProtKB-ARBA"/>
</dbReference>
<dbReference type="Pfam" id="PF00355">
    <property type="entry name" value="Rieske"/>
    <property type="match status" value="1"/>
</dbReference>
<dbReference type="Proteomes" id="UP000007882">
    <property type="component" value="Chromosome"/>
</dbReference>
<evidence type="ECO:0000313" key="13">
    <source>
        <dbReference type="Proteomes" id="UP000007882"/>
    </source>
</evidence>
<feature type="chain" id="PRO_5003627243" description="Cytochrome bc1 complex Rieske iron-sulfur subunit" evidence="10">
    <location>
        <begin position="43"/>
        <end position="178"/>
    </location>
</feature>
<dbReference type="eggNOG" id="COG2146">
    <property type="taxonomic scope" value="Bacteria"/>
</dbReference>
<feature type="domain" description="Rieske" evidence="11">
    <location>
        <begin position="86"/>
        <end position="176"/>
    </location>
</feature>
<evidence type="ECO:0000256" key="6">
    <source>
        <dbReference type="ARBA" id="ARBA00023014"/>
    </source>
</evidence>
<protein>
    <recommendedName>
        <fullName evidence="2">Cytochrome bc1 complex Rieske iron-sulfur subunit</fullName>
    </recommendedName>
    <alternativeName>
        <fullName evidence="8">Cytochrome bc1 reductase complex subunit QcrA</fullName>
    </alternativeName>
</protein>